<dbReference type="Gene3D" id="3.90.1150.30">
    <property type="match status" value="1"/>
</dbReference>
<sequence>MNRTELFNYIKQTYQTHPEYLWKKFPNYAVFRHQSNNKWYAIVMGVEKSKLGLDGDEKIDILDIKIDPKQAEFLLELPGFLPGYHMNHRTWLTVLLDGTVPDEQIAKLLAASFQATKK</sequence>
<dbReference type="AlphaFoldDB" id="A0A5N1I740"/>
<dbReference type="PANTHER" id="PTHR35145">
    <property type="entry name" value="CYTOPLASMIC PROTEIN-RELATED"/>
    <property type="match status" value="1"/>
</dbReference>
<dbReference type="Proteomes" id="UP000327236">
    <property type="component" value="Unassembled WGS sequence"/>
</dbReference>
<name>A0A5N1I740_LACJE</name>
<dbReference type="RefSeq" id="WP_006588140.1">
    <property type="nucleotide sequence ID" value="NZ_CATOUV010000001.1"/>
</dbReference>
<reference evidence="1 3" key="1">
    <citation type="submission" date="2019-09" db="EMBL/GenBank/DDBJ databases">
        <title>Draft genome sequence assemblies of isolates from the urinary tract.</title>
        <authorList>
            <person name="Mores C.R."/>
            <person name="Putonti C."/>
            <person name="Wolfe A.J."/>
        </authorList>
    </citation>
    <scope>NUCLEOTIDE SEQUENCE [LARGE SCALE GENOMIC DNA]</scope>
    <source>
        <strain evidence="1 3">UMB246</strain>
    </source>
</reference>
<dbReference type="OrthoDB" id="9789813at2"/>
<organism evidence="1 3">
    <name type="scientific">Lactobacillus jensenii</name>
    <dbReference type="NCBI Taxonomy" id="109790"/>
    <lineage>
        <taxon>Bacteria</taxon>
        <taxon>Bacillati</taxon>
        <taxon>Bacillota</taxon>
        <taxon>Bacilli</taxon>
        <taxon>Lactobacillales</taxon>
        <taxon>Lactobacillaceae</taxon>
        <taxon>Lactobacillus</taxon>
    </lineage>
</organism>
<dbReference type="EMBL" id="JBBVUL010000013">
    <property type="protein sequence ID" value="MEL0565646.1"/>
    <property type="molecule type" value="Genomic_DNA"/>
</dbReference>
<gene>
    <name evidence="2" type="ORF">AAC431_06960</name>
    <name evidence="1" type="ORF">F6H94_07335</name>
</gene>
<evidence type="ECO:0000313" key="2">
    <source>
        <dbReference type="EMBL" id="MEL0565646.1"/>
    </source>
</evidence>
<dbReference type="EMBL" id="VYWW01000037">
    <property type="protein sequence ID" value="KAA9320876.1"/>
    <property type="molecule type" value="Genomic_DNA"/>
</dbReference>
<keyword evidence="1" id="KW-0238">DNA-binding</keyword>
<evidence type="ECO:0000313" key="1">
    <source>
        <dbReference type="EMBL" id="KAA9320876.1"/>
    </source>
</evidence>
<protein>
    <submittedName>
        <fullName evidence="1">MmcQ/YjbR family DNA-binding protein</fullName>
    </submittedName>
</protein>
<dbReference type="InterPro" id="IPR038056">
    <property type="entry name" value="YjbR-like_sf"/>
</dbReference>
<dbReference type="PANTHER" id="PTHR35145:SF1">
    <property type="entry name" value="CYTOPLASMIC PROTEIN"/>
    <property type="match status" value="1"/>
</dbReference>
<dbReference type="GeneID" id="31743491"/>
<dbReference type="InterPro" id="IPR058532">
    <property type="entry name" value="YjbR/MT2646/Rv2570-like"/>
</dbReference>
<dbReference type="Pfam" id="PF04237">
    <property type="entry name" value="YjbR"/>
    <property type="match status" value="1"/>
</dbReference>
<dbReference type="InterPro" id="IPR007351">
    <property type="entry name" value="YjbR"/>
</dbReference>
<proteinExistence type="predicted"/>
<reference evidence="2 4" key="2">
    <citation type="submission" date="2024-04" db="EMBL/GenBank/DDBJ databases">
        <title>Three lactobacilli isolated from voided urine samples from females with type 2 diabetes.</title>
        <authorList>
            <person name="Kula A."/>
            <person name="Stegman N."/>
            <person name="Putonti C."/>
        </authorList>
    </citation>
    <scope>NUCLEOTIDE SEQUENCE [LARGE SCALE GENOMIC DNA]</scope>
    <source>
        <strain evidence="2 4">1855</strain>
    </source>
</reference>
<keyword evidence="4" id="KW-1185">Reference proteome</keyword>
<comment type="caution">
    <text evidence="1">The sequence shown here is derived from an EMBL/GenBank/DDBJ whole genome shotgun (WGS) entry which is preliminary data.</text>
</comment>
<evidence type="ECO:0000313" key="3">
    <source>
        <dbReference type="Proteomes" id="UP000327236"/>
    </source>
</evidence>
<evidence type="ECO:0000313" key="4">
    <source>
        <dbReference type="Proteomes" id="UP001385848"/>
    </source>
</evidence>
<dbReference type="Proteomes" id="UP001385848">
    <property type="component" value="Unassembled WGS sequence"/>
</dbReference>
<dbReference type="GO" id="GO:0003677">
    <property type="term" value="F:DNA binding"/>
    <property type="evidence" value="ECO:0007669"/>
    <property type="project" value="UniProtKB-KW"/>
</dbReference>
<accession>A0A5N1I740</accession>
<dbReference type="KEGG" id="lje:BUE77_07145"/>
<dbReference type="SUPFAM" id="SSF142906">
    <property type="entry name" value="YjbR-like"/>
    <property type="match status" value="1"/>
</dbReference>